<keyword evidence="1" id="KW-1133">Transmembrane helix</keyword>
<feature type="transmembrane region" description="Helical" evidence="1">
    <location>
        <begin position="146"/>
        <end position="170"/>
    </location>
</feature>
<feature type="transmembrane region" description="Helical" evidence="1">
    <location>
        <begin position="177"/>
        <end position="196"/>
    </location>
</feature>
<feature type="transmembrane region" description="Helical" evidence="1">
    <location>
        <begin position="245"/>
        <end position="263"/>
    </location>
</feature>
<dbReference type="RefSeq" id="WP_025388224.1">
    <property type="nucleotide sequence ID" value="NZ_CP004350.1"/>
</dbReference>
<sequence>MRNRLICTAFAAAAVLAVVWPFLFGGQLAWRDMLVLDSPGMTAANFGGGDLFARNAPQDGFLAIIGMIMPATIVVKALMVLTACGAAYGAWWLSNKELFPSLAAIGLAVCNPFVIERLLQGHWSVVIAAWLLPLIAAAALSGQALVVWLLMFLASLTPTGALIALVVALVCLNRHRLITLGLGVFYTLPWAIPGLIATFRGGQEMNAHAAAEAFAPRAEEAVGTFGAILGLGGIWNAEAVPESRHLGFALFGLGVFACVLIGARFVPKRLMILAAAGLGLATLAWLWPTGMAWALEYIPGAGLVRDSQKLLMLALPFYIAALGHLPAKQTVAAAIALGCVILQTPDAANSLSSLRGTNAQIVDEALIKFIAGRDVLFVDRDTLVEVDGRLVIDPYSKVVNKVESGSLSVDGQAVDLPSPRWQAAMTAWEDEDLKALEDLGIGVVVEDEEIIAETSAGSYRTPWILTTAWMLGPIIAGLAFAATVQSGRRSNPMRT</sequence>
<reference evidence="3" key="1">
    <citation type="submission" date="2013-02" db="EMBL/GenBank/DDBJ databases">
        <title>The complete genome sequence of Corynebacterium casei LMG S-19264 (=DSM 44701).</title>
        <authorList>
            <person name="Ruckert C."/>
            <person name="Albersmeier A."/>
            <person name="Kalinowski J."/>
        </authorList>
    </citation>
    <scope>NUCLEOTIDE SEQUENCE [LARGE SCALE GENOMIC DNA]</scope>
    <source>
        <strain evidence="3">LMG S-19264</strain>
    </source>
</reference>
<keyword evidence="3" id="KW-1185">Reference proteome</keyword>
<proteinExistence type="predicted"/>
<evidence type="ECO:0000313" key="3">
    <source>
        <dbReference type="Proteomes" id="UP000019226"/>
    </source>
</evidence>
<feature type="transmembrane region" description="Helical" evidence="1">
    <location>
        <begin position="270"/>
        <end position="287"/>
    </location>
</feature>
<accession>A0ABN4CJ66</accession>
<feature type="transmembrane region" description="Helical" evidence="1">
    <location>
        <begin position="60"/>
        <end position="92"/>
    </location>
</feature>
<keyword evidence="1" id="KW-0812">Transmembrane</keyword>
<protein>
    <submittedName>
        <fullName evidence="2">Uncharacterized protein</fullName>
    </submittedName>
</protein>
<evidence type="ECO:0000313" key="2">
    <source>
        <dbReference type="EMBL" id="AHI21162.1"/>
    </source>
</evidence>
<feature type="transmembrane region" description="Helical" evidence="1">
    <location>
        <begin position="122"/>
        <end position="140"/>
    </location>
</feature>
<organism evidence="2 3">
    <name type="scientific">Corynebacterium casei LMG S-19264</name>
    <dbReference type="NCBI Taxonomy" id="1285583"/>
    <lineage>
        <taxon>Bacteria</taxon>
        <taxon>Bacillati</taxon>
        <taxon>Actinomycetota</taxon>
        <taxon>Actinomycetes</taxon>
        <taxon>Mycobacteriales</taxon>
        <taxon>Corynebacteriaceae</taxon>
        <taxon>Corynebacterium</taxon>
    </lineage>
</organism>
<dbReference type="EMBL" id="CP004350">
    <property type="protein sequence ID" value="AHI21162.1"/>
    <property type="molecule type" value="Genomic_DNA"/>
</dbReference>
<feature type="transmembrane region" description="Helical" evidence="1">
    <location>
        <begin position="463"/>
        <end position="484"/>
    </location>
</feature>
<name>A0ABN4CJ66_9CORY</name>
<dbReference type="GeneID" id="82878707"/>
<evidence type="ECO:0000256" key="1">
    <source>
        <dbReference type="SAM" id="Phobius"/>
    </source>
</evidence>
<dbReference type="Proteomes" id="UP000019226">
    <property type="component" value="Chromosome"/>
</dbReference>
<feature type="transmembrane region" description="Helical" evidence="1">
    <location>
        <begin position="98"/>
        <end position="115"/>
    </location>
</feature>
<gene>
    <name evidence="2" type="ORF">CCASEI_13060</name>
</gene>
<keyword evidence="1" id="KW-0472">Membrane</keyword>